<dbReference type="InterPro" id="IPR027417">
    <property type="entry name" value="P-loop_NTPase"/>
</dbReference>
<organism evidence="2 3">
    <name type="scientific">Caldovatus aquaticus</name>
    <dbReference type="NCBI Taxonomy" id="2865671"/>
    <lineage>
        <taxon>Bacteria</taxon>
        <taxon>Pseudomonadati</taxon>
        <taxon>Pseudomonadota</taxon>
        <taxon>Alphaproteobacteria</taxon>
        <taxon>Acetobacterales</taxon>
        <taxon>Roseomonadaceae</taxon>
        <taxon>Caldovatus</taxon>
    </lineage>
</organism>
<protein>
    <submittedName>
        <fullName evidence="2">Uncharacterized protein</fullName>
    </submittedName>
</protein>
<dbReference type="EMBL" id="JAHZUY010000083">
    <property type="protein sequence ID" value="MBW8271278.1"/>
    <property type="molecule type" value="Genomic_DNA"/>
</dbReference>
<dbReference type="PANTHER" id="PTHR32309">
    <property type="entry name" value="TYROSINE-PROTEIN KINASE"/>
    <property type="match status" value="1"/>
</dbReference>
<dbReference type="Proteomes" id="UP001519924">
    <property type="component" value="Unassembled WGS sequence"/>
</dbReference>
<dbReference type="Gene3D" id="3.40.50.300">
    <property type="entry name" value="P-loop containing nucleotide triphosphate hydrolases"/>
    <property type="match status" value="1"/>
</dbReference>
<dbReference type="PANTHER" id="PTHR32309:SF13">
    <property type="entry name" value="FERRIC ENTEROBACTIN TRANSPORT PROTEIN FEPE"/>
    <property type="match status" value="1"/>
</dbReference>
<dbReference type="SUPFAM" id="SSF52540">
    <property type="entry name" value="P-loop containing nucleoside triphosphate hydrolases"/>
    <property type="match status" value="1"/>
</dbReference>
<feature type="compositionally biased region" description="Basic and acidic residues" evidence="1">
    <location>
        <begin position="14"/>
        <end position="28"/>
    </location>
</feature>
<evidence type="ECO:0000313" key="2">
    <source>
        <dbReference type="EMBL" id="MBW8271278.1"/>
    </source>
</evidence>
<gene>
    <name evidence="2" type="ORF">K1J50_17515</name>
</gene>
<dbReference type="InterPro" id="IPR050445">
    <property type="entry name" value="Bact_polysacc_biosynth/exp"/>
</dbReference>
<evidence type="ECO:0000313" key="3">
    <source>
        <dbReference type="Proteomes" id="UP001519924"/>
    </source>
</evidence>
<sequence length="265" mass="28550">MEQPMENAPSLAGVRRDREVGPAAERRGPALPAAERPVLPLREFRPVVVMSVVAPAECFRLRKEVGPILGKLRNAFERVGGVVVHLTAAERGDGASTLARELAVAAASLASCRVLLLDCGTAEEDRGGTLGRPLPDVVSSFLRCGQAEVALVTVSGASFHAAMLRPSFEPGGLSEDGRSLGELYHGLRRAYDLLIVDCPPILEAPYLVRIAQETPQVVLVVQAEKTRIPSAMRARDEIALAGANLVGVVLNKRRPYLPRFLDRRL</sequence>
<keyword evidence="3" id="KW-1185">Reference proteome</keyword>
<proteinExistence type="predicted"/>
<reference evidence="2 3" key="1">
    <citation type="submission" date="2021-08" db="EMBL/GenBank/DDBJ databases">
        <title>Caldovatus sediminis gen. nov., sp. nov., a moderately thermophilic bacterium isolated from a hot spring.</title>
        <authorList>
            <person name="Hu C.-J."/>
            <person name="Li W.-J."/>
            <person name="Xian W.-D."/>
        </authorList>
    </citation>
    <scope>NUCLEOTIDE SEQUENCE [LARGE SCALE GENOMIC DNA]</scope>
    <source>
        <strain evidence="2 3">SYSU G05006</strain>
    </source>
</reference>
<name>A0ABS7F6M9_9PROT</name>
<evidence type="ECO:0000256" key="1">
    <source>
        <dbReference type="SAM" id="MobiDB-lite"/>
    </source>
</evidence>
<comment type="caution">
    <text evidence="2">The sequence shown here is derived from an EMBL/GenBank/DDBJ whole genome shotgun (WGS) entry which is preliminary data.</text>
</comment>
<accession>A0ABS7F6M9</accession>
<dbReference type="RefSeq" id="WP_220119051.1">
    <property type="nucleotide sequence ID" value="NZ_JAHZUY010000083.1"/>
</dbReference>
<feature type="region of interest" description="Disordered" evidence="1">
    <location>
        <begin position="1"/>
        <end position="31"/>
    </location>
</feature>